<dbReference type="EMBL" id="FMCU01000019">
    <property type="protein sequence ID" value="SCF45896.1"/>
    <property type="molecule type" value="Genomic_DNA"/>
</dbReference>
<dbReference type="GO" id="GO:0016491">
    <property type="term" value="F:oxidoreductase activity"/>
    <property type="evidence" value="ECO:0007669"/>
    <property type="project" value="InterPro"/>
</dbReference>
<dbReference type="Gene3D" id="3.40.50.720">
    <property type="entry name" value="NAD(P)-binding Rossmann-like Domain"/>
    <property type="match status" value="1"/>
</dbReference>
<sequence length="363" mass="36664">MTAATGPGRGPTARPVPTAGRPTPPGPRPGRPGATETTPAAYVERTGPAESIRFGALPAPGPTPTEVLVGVEASPVNRVDTFVRSGAFATALTFPFVVGRDLTGTVLRVGAAVTGFTPGDRVWCNSMGHAGRPGAAAGLVAVPADRLYPVPAGVDPLVAVAVAHPAATAYLALVTHARVRPGEVVLVIGAGGNVGSAAVTLARAAGARVVATAHPRDADFCAGLGAEPVVDYRDVDWASKVRRACPSGVDVVVDAAGINDLPTTVGLLAPRGRVLVLAGLGTAPTLPAGELYLRDGAVLGFVISHATVAELADAARAINALLVDGRLRARTVETLPLAAAAEAHRRAEDGLHGVRTLLLPDRV</sequence>
<dbReference type="InterPro" id="IPR036291">
    <property type="entry name" value="NAD(P)-bd_dom_sf"/>
</dbReference>
<evidence type="ECO:0000259" key="3">
    <source>
        <dbReference type="SMART" id="SM00829"/>
    </source>
</evidence>
<gene>
    <name evidence="4" type="ORF">GA0070216_11911</name>
</gene>
<dbReference type="CDD" id="cd08253">
    <property type="entry name" value="zeta_crystallin"/>
    <property type="match status" value="1"/>
</dbReference>
<reference evidence="5" key="1">
    <citation type="submission" date="2016-06" db="EMBL/GenBank/DDBJ databases">
        <authorList>
            <person name="Varghese N."/>
            <person name="Submissions Spin"/>
        </authorList>
    </citation>
    <scope>NUCLEOTIDE SEQUENCE [LARGE SCALE GENOMIC DNA]</scope>
    <source>
        <strain evidence="5">DSM 44100</strain>
    </source>
</reference>
<dbReference type="InterPro" id="IPR051603">
    <property type="entry name" value="Zinc-ADH_QOR/CCCR"/>
</dbReference>
<dbReference type="Gene3D" id="3.90.180.10">
    <property type="entry name" value="Medium-chain alcohol dehydrogenases, catalytic domain"/>
    <property type="match status" value="1"/>
</dbReference>
<feature type="region of interest" description="Disordered" evidence="2">
    <location>
        <begin position="1"/>
        <end position="40"/>
    </location>
</feature>
<dbReference type="InterPro" id="IPR011032">
    <property type="entry name" value="GroES-like_sf"/>
</dbReference>
<dbReference type="InterPro" id="IPR020843">
    <property type="entry name" value="ER"/>
</dbReference>
<dbReference type="SUPFAM" id="SSF50129">
    <property type="entry name" value="GroES-like"/>
    <property type="match status" value="1"/>
</dbReference>
<protein>
    <submittedName>
        <fullName evidence="4">NADPH:quinone reductase</fullName>
    </submittedName>
</protein>
<dbReference type="PANTHER" id="PTHR44154">
    <property type="entry name" value="QUINONE OXIDOREDUCTASE"/>
    <property type="match status" value="1"/>
</dbReference>
<keyword evidence="5" id="KW-1185">Reference proteome</keyword>
<feature type="domain" description="Enoyl reductase (ER)" evidence="3">
    <location>
        <begin position="47"/>
        <end position="358"/>
    </location>
</feature>
<accession>A0A1C5AL99</accession>
<feature type="compositionally biased region" description="Low complexity" evidence="2">
    <location>
        <begin position="11"/>
        <end position="21"/>
    </location>
</feature>
<dbReference type="STRING" id="121616.GA0070216_11911"/>
<evidence type="ECO:0000313" key="5">
    <source>
        <dbReference type="Proteomes" id="UP000198797"/>
    </source>
</evidence>
<dbReference type="SMART" id="SM00829">
    <property type="entry name" value="PKS_ER"/>
    <property type="match status" value="1"/>
</dbReference>
<dbReference type="InterPro" id="IPR013149">
    <property type="entry name" value="ADH-like_C"/>
</dbReference>
<name>A0A1C5AL99_9ACTN</name>
<organism evidence="4 5">
    <name type="scientific">Micromonospora matsumotoense</name>
    <dbReference type="NCBI Taxonomy" id="121616"/>
    <lineage>
        <taxon>Bacteria</taxon>
        <taxon>Bacillati</taxon>
        <taxon>Actinomycetota</taxon>
        <taxon>Actinomycetes</taxon>
        <taxon>Micromonosporales</taxon>
        <taxon>Micromonosporaceae</taxon>
        <taxon>Micromonospora</taxon>
    </lineage>
</organism>
<feature type="compositionally biased region" description="Low complexity" evidence="2">
    <location>
        <begin position="31"/>
        <end position="40"/>
    </location>
</feature>
<evidence type="ECO:0000256" key="1">
    <source>
        <dbReference type="ARBA" id="ARBA00022857"/>
    </source>
</evidence>
<dbReference type="InterPro" id="IPR013154">
    <property type="entry name" value="ADH-like_N"/>
</dbReference>
<keyword evidence="1" id="KW-0521">NADP</keyword>
<evidence type="ECO:0000313" key="4">
    <source>
        <dbReference type="EMBL" id="SCF45896.1"/>
    </source>
</evidence>
<dbReference type="Pfam" id="PF08240">
    <property type="entry name" value="ADH_N"/>
    <property type="match status" value="1"/>
</dbReference>
<proteinExistence type="predicted"/>
<dbReference type="Pfam" id="PF00107">
    <property type="entry name" value="ADH_zinc_N"/>
    <property type="match status" value="1"/>
</dbReference>
<dbReference type="SUPFAM" id="SSF51735">
    <property type="entry name" value="NAD(P)-binding Rossmann-fold domains"/>
    <property type="match status" value="1"/>
</dbReference>
<dbReference type="Proteomes" id="UP000198797">
    <property type="component" value="Unassembled WGS sequence"/>
</dbReference>
<evidence type="ECO:0000256" key="2">
    <source>
        <dbReference type="SAM" id="MobiDB-lite"/>
    </source>
</evidence>
<dbReference type="AlphaFoldDB" id="A0A1C5AL99"/>
<dbReference type="PANTHER" id="PTHR44154:SF1">
    <property type="entry name" value="QUINONE OXIDOREDUCTASE"/>
    <property type="match status" value="1"/>
</dbReference>
<dbReference type="RefSeq" id="WP_218108288.1">
    <property type="nucleotide sequence ID" value="NZ_FMCU01000019.1"/>
</dbReference>